<dbReference type="InterPro" id="IPR036568">
    <property type="entry name" value="GGCT-like_sf"/>
</dbReference>
<dbReference type="OrthoDB" id="8538589at2"/>
<dbReference type="PANTHER" id="PTHR12510:SF4">
    <property type="entry name" value="GAMMA-GLUTAMYLAMINECYCLOTRANSFERASE"/>
    <property type="match status" value="1"/>
</dbReference>
<dbReference type="InterPro" id="IPR009288">
    <property type="entry name" value="AIG2-like_dom"/>
</dbReference>
<feature type="domain" description="Gamma-glutamylcyclotransferase AIG2-like" evidence="5">
    <location>
        <begin position="5"/>
        <end position="111"/>
    </location>
</feature>
<dbReference type="Gene3D" id="3.10.490.10">
    <property type="entry name" value="Gamma-glutamyl cyclotransferase-like"/>
    <property type="match status" value="1"/>
</dbReference>
<dbReference type="CDD" id="cd06661">
    <property type="entry name" value="GGCT_like"/>
    <property type="match status" value="1"/>
</dbReference>
<evidence type="ECO:0000256" key="3">
    <source>
        <dbReference type="RuleBase" id="RU367036"/>
    </source>
</evidence>
<evidence type="ECO:0000256" key="4">
    <source>
        <dbReference type="SAM" id="MobiDB-lite"/>
    </source>
</evidence>
<evidence type="ECO:0000313" key="6">
    <source>
        <dbReference type="EMBL" id="TXL63737.1"/>
    </source>
</evidence>
<proteinExistence type="inferred from homology"/>
<dbReference type="Proteomes" id="UP000321548">
    <property type="component" value="Unassembled WGS sequence"/>
</dbReference>
<accession>A0A5C8NRJ2</accession>
<dbReference type="GO" id="GO:0061929">
    <property type="term" value="F:gamma-glutamylaminecyclotransferase activity"/>
    <property type="evidence" value="ECO:0007669"/>
    <property type="project" value="InterPro"/>
</dbReference>
<dbReference type="EMBL" id="VDUY01000007">
    <property type="protein sequence ID" value="TXL63737.1"/>
    <property type="molecule type" value="Genomic_DNA"/>
</dbReference>
<feature type="compositionally biased region" description="Basic residues" evidence="4">
    <location>
        <begin position="160"/>
        <end position="171"/>
    </location>
</feature>
<feature type="active site" description="Proton acceptor" evidence="2">
    <location>
        <position position="78"/>
    </location>
</feature>
<comment type="similarity">
    <text evidence="1 3">Belongs to the gamma-glutamylcyclotransferase family.</text>
</comment>
<dbReference type="InterPro" id="IPR039126">
    <property type="entry name" value="GGACT"/>
</dbReference>
<dbReference type="GO" id="GO:0016740">
    <property type="term" value="F:transferase activity"/>
    <property type="evidence" value="ECO:0007669"/>
    <property type="project" value="UniProtKB-KW"/>
</dbReference>
<name>A0A5C8NRJ2_9BURK</name>
<dbReference type="PANTHER" id="PTHR12510">
    <property type="entry name" value="TROPONIN C-AKIN-1 PROTEIN"/>
    <property type="match status" value="1"/>
</dbReference>
<dbReference type="GO" id="GO:0005829">
    <property type="term" value="C:cytosol"/>
    <property type="evidence" value="ECO:0007669"/>
    <property type="project" value="TreeGrafter"/>
</dbReference>
<evidence type="ECO:0000313" key="7">
    <source>
        <dbReference type="Proteomes" id="UP000321548"/>
    </source>
</evidence>
<organism evidence="6 7">
    <name type="scientific">Zeimonas arvi</name>
    <dbReference type="NCBI Taxonomy" id="2498847"/>
    <lineage>
        <taxon>Bacteria</taxon>
        <taxon>Pseudomonadati</taxon>
        <taxon>Pseudomonadota</taxon>
        <taxon>Betaproteobacteria</taxon>
        <taxon>Burkholderiales</taxon>
        <taxon>Burkholderiaceae</taxon>
        <taxon>Zeimonas</taxon>
    </lineage>
</organism>
<gene>
    <name evidence="6" type="ORF">FHP08_15625</name>
</gene>
<dbReference type="Pfam" id="PF06094">
    <property type="entry name" value="GGACT"/>
    <property type="match status" value="1"/>
</dbReference>
<dbReference type="InterPro" id="IPR013024">
    <property type="entry name" value="GGCT-like"/>
</dbReference>
<evidence type="ECO:0000256" key="2">
    <source>
        <dbReference type="PIRSR" id="PIRSR639126-1"/>
    </source>
</evidence>
<sequence>MPELVFVYGTLKQGFPNFHLNRGRRVPGEFVTREAYPLYVVGDIRVPWLVDRPGSGHRVAGELYRVDADALALMDALEQVDEPGWYRRAAIEVEGRPAPGGEAVKAFVYFGCAERLDRIVVHAGPIAEYTEVLARSYRDGDFRAEAGLDRNRPHRDPAHLKQKGSKAWRSG</sequence>
<reference evidence="6 7" key="1">
    <citation type="submission" date="2019-06" db="EMBL/GenBank/DDBJ databases">
        <title>Quisquiliibacterium sp. nov., isolated from a maize field.</title>
        <authorList>
            <person name="Lin S.-Y."/>
            <person name="Tsai C.-F."/>
            <person name="Young C.-C."/>
        </authorList>
    </citation>
    <scope>NUCLEOTIDE SEQUENCE [LARGE SCALE GENOMIC DNA]</scope>
    <source>
        <strain evidence="6 7">CC-CFT501</strain>
    </source>
</reference>
<protein>
    <recommendedName>
        <fullName evidence="3">Gamma-glutamylcyclotransferase family protein</fullName>
    </recommendedName>
</protein>
<evidence type="ECO:0000256" key="1">
    <source>
        <dbReference type="ARBA" id="ARBA00008861"/>
    </source>
</evidence>
<keyword evidence="7" id="KW-1185">Reference proteome</keyword>
<comment type="caution">
    <text evidence="6">The sequence shown here is derived from an EMBL/GenBank/DDBJ whole genome shotgun (WGS) entry which is preliminary data.</text>
</comment>
<keyword evidence="6" id="KW-0808">Transferase</keyword>
<evidence type="ECO:0000259" key="5">
    <source>
        <dbReference type="Pfam" id="PF06094"/>
    </source>
</evidence>
<dbReference type="AlphaFoldDB" id="A0A5C8NRJ2"/>
<feature type="compositionally biased region" description="Basic and acidic residues" evidence="4">
    <location>
        <begin position="145"/>
        <end position="159"/>
    </location>
</feature>
<feature type="region of interest" description="Disordered" evidence="4">
    <location>
        <begin position="145"/>
        <end position="171"/>
    </location>
</feature>
<dbReference type="SUPFAM" id="SSF110857">
    <property type="entry name" value="Gamma-glutamyl cyclotransferase-like"/>
    <property type="match status" value="1"/>
</dbReference>
<dbReference type="RefSeq" id="WP_147705430.1">
    <property type="nucleotide sequence ID" value="NZ_VDUY01000007.1"/>
</dbReference>